<comment type="subcellular location">
    <subcellularLocation>
        <location evidence="6">Cell membrane</location>
        <topology evidence="6">Multi-pass membrane protein</topology>
    </subcellularLocation>
    <subcellularLocation>
        <location evidence="1">Membrane</location>
        <topology evidence="1">Multi-pass membrane protein</topology>
    </subcellularLocation>
</comment>
<feature type="transmembrane region" description="Helical" evidence="6">
    <location>
        <begin position="226"/>
        <end position="244"/>
    </location>
</feature>
<evidence type="ECO:0000256" key="5">
    <source>
        <dbReference type="ARBA" id="ARBA00023136"/>
    </source>
</evidence>
<dbReference type="PANTHER" id="PTHR43701:SF12">
    <property type="entry name" value="MEMBRANE TRANSPORTER PROTEIN YTNM-RELATED"/>
    <property type="match status" value="1"/>
</dbReference>
<feature type="transmembrane region" description="Helical" evidence="6">
    <location>
        <begin position="72"/>
        <end position="92"/>
    </location>
</feature>
<protein>
    <recommendedName>
        <fullName evidence="6">Probable membrane transporter protein</fullName>
    </recommendedName>
</protein>
<feature type="transmembrane region" description="Helical" evidence="6">
    <location>
        <begin position="197"/>
        <end position="219"/>
    </location>
</feature>
<comment type="similarity">
    <text evidence="2 6">Belongs to the 4-toluene sulfonate uptake permease (TSUP) (TC 2.A.102) family.</text>
</comment>
<reference evidence="7" key="1">
    <citation type="journal article" date="2021" name="PeerJ">
        <title>Extensive microbial diversity within the chicken gut microbiome revealed by metagenomics and culture.</title>
        <authorList>
            <person name="Gilroy R."/>
            <person name="Ravi A."/>
            <person name="Getino M."/>
            <person name="Pursley I."/>
            <person name="Horton D.L."/>
            <person name="Alikhan N.F."/>
            <person name="Baker D."/>
            <person name="Gharbi K."/>
            <person name="Hall N."/>
            <person name="Watson M."/>
            <person name="Adriaenssens E.M."/>
            <person name="Foster-Nyarko E."/>
            <person name="Jarju S."/>
            <person name="Secka A."/>
            <person name="Antonio M."/>
            <person name="Oren A."/>
            <person name="Chaudhuri R.R."/>
            <person name="La Ragione R."/>
            <person name="Hildebrand F."/>
            <person name="Pallen M.J."/>
        </authorList>
    </citation>
    <scope>NUCLEOTIDE SEQUENCE</scope>
    <source>
        <strain evidence="7">CHK192-9172</strain>
    </source>
</reference>
<evidence type="ECO:0000256" key="2">
    <source>
        <dbReference type="ARBA" id="ARBA00009142"/>
    </source>
</evidence>
<evidence type="ECO:0000256" key="6">
    <source>
        <dbReference type="RuleBase" id="RU363041"/>
    </source>
</evidence>
<keyword evidence="3 6" id="KW-0812">Transmembrane</keyword>
<organism evidence="7 8">
    <name type="scientific">Candidatus Eubacterium avistercoris</name>
    <dbReference type="NCBI Taxonomy" id="2838567"/>
    <lineage>
        <taxon>Bacteria</taxon>
        <taxon>Bacillati</taxon>
        <taxon>Bacillota</taxon>
        <taxon>Clostridia</taxon>
        <taxon>Eubacteriales</taxon>
        <taxon>Eubacteriaceae</taxon>
        <taxon>Eubacterium</taxon>
    </lineage>
</organism>
<comment type="caution">
    <text evidence="7">The sequence shown here is derived from an EMBL/GenBank/DDBJ whole genome shotgun (WGS) entry which is preliminary data.</text>
</comment>
<dbReference type="PANTHER" id="PTHR43701">
    <property type="entry name" value="MEMBRANE TRANSPORTER PROTEIN MJ0441-RELATED"/>
    <property type="match status" value="1"/>
</dbReference>
<proteinExistence type="inferred from homology"/>
<feature type="transmembrane region" description="Helical" evidence="6">
    <location>
        <begin position="131"/>
        <end position="151"/>
    </location>
</feature>
<feature type="non-terminal residue" evidence="7">
    <location>
        <position position="247"/>
    </location>
</feature>
<evidence type="ECO:0000313" key="7">
    <source>
        <dbReference type="EMBL" id="HIZ08119.1"/>
    </source>
</evidence>
<dbReference type="AlphaFoldDB" id="A0A9D2D416"/>
<evidence type="ECO:0000256" key="4">
    <source>
        <dbReference type="ARBA" id="ARBA00022989"/>
    </source>
</evidence>
<keyword evidence="6" id="KW-1003">Cell membrane</keyword>
<sequence>MPSILIFIILGFFAQLIDGTMGMAYGVSSNTFLRSAGVPSAISSACVHVSEIFTTFISGLSHLKLKNVHKGLFFKLLLPGIIGGALGAYLLVEFESHILDIIIDLYLVVMGIIIVSKAFKKPEKPREFGNYAIGLGVAGGFTDAMGGGGWGPVVTSTLLASGHDTRKTIGTVNTVEFFVTIAETTAFVALLQDFRSYTSIILGLIIGGVIAAPIGAYLCKIVPVKKMLLIVGLLVIFLNGWKLLQHA</sequence>
<name>A0A9D2D416_9FIRM</name>
<dbReference type="GO" id="GO:0005886">
    <property type="term" value="C:plasma membrane"/>
    <property type="evidence" value="ECO:0007669"/>
    <property type="project" value="UniProtKB-SubCell"/>
</dbReference>
<keyword evidence="5 6" id="KW-0472">Membrane</keyword>
<dbReference type="InterPro" id="IPR002781">
    <property type="entry name" value="TM_pro_TauE-like"/>
</dbReference>
<keyword evidence="4 6" id="KW-1133">Transmembrane helix</keyword>
<evidence type="ECO:0000256" key="3">
    <source>
        <dbReference type="ARBA" id="ARBA00022692"/>
    </source>
</evidence>
<dbReference type="Pfam" id="PF01925">
    <property type="entry name" value="TauE"/>
    <property type="match status" value="1"/>
</dbReference>
<dbReference type="InterPro" id="IPR051598">
    <property type="entry name" value="TSUP/Inactive_protease-like"/>
</dbReference>
<accession>A0A9D2D416</accession>
<feature type="transmembrane region" description="Helical" evidence="6">
    <location>
        <begin position="36"/>
        <end position="60"/>
    </location>
</feature>
<evidence type="ECO:0000313" key="8">
    <source>
        <dbReference type="Proteomes" id="UP000824024"/>
    </source>
</evidence>
<evidence type="ECO:0000256" key="1">
    <source>
        <dbReference type="ARBA" id="ARBA00004141"/>
    </source>
</evidence>
<gene>
    <name evidence="7" type="ORF">IAA08_09310</name>
</gene>
<dbReference type="EMBL" id="DXCH01000257">
    <property type="protein sequence ID" value="HIZ08119.1"/>
    <property type="molecule type" value="Genomic_DNA"/>
</dbReference>
<reference evidence="7" key="2">
    <citation type="submission" date="2021-04" db="EMBL/GenBank/DDBJ databases">
        <authorList>
            <person name="Gilroy R."/>
        </authorList>
    </citation>
    <scope>NUCLEOTIDE SEQUENCE</scope>
    <source>
        <strain evidence="7">CHK192-9172</strain>
    </source>
</reference>
<feature type="transmembrane region" description="Helical" evidence="6">
    <location>
        <begin position="98"/>
        <end position="119"/>
    </location>
</feature>
<dbReference type="Proteomes" id="UP000824024">
    <property type="component" value="Unassembled WGS sequence"/>
</dbReference>